<dbReference type="EMBL" id="AKCR02000248">
    <property type="protein sequence ID" value="PKK17979.1"/>
    <property type="molecule type" value="Genomic_DNA"/>
</dbReference>
<dbReference type="PANTHER" id="PTHR14817">
    <property type="entry name" value="COILED-COIL DOMAIN-CONTAINING PROTEIN 15"/>
    <property type="match status" value="1"/>
</dbReference>
<organism evidence="2 3">
    <name type="scientific">Columba livia</name>
    <name type="common">Rock dove</name>
    <dbReference type="NCBI Taxonomy" id="8932"/>
    <lineage>
        <taxon>Eukaryota</taxon>
        <taxon>Metazoa</taxon>
        <taxon>Chordata</taxon>
        <taxon>Craniata</taxon>
        <taxon>Vertebrata</taxon>
        <taxon>Euteleostomi</taxon>
        <taxon>Archelosauria</taxon>
        <taxon>Archosauria</taxon>
        <taxon>Dinosauria</taxon>
        <taxon>Saurischia</taxon>
        <taxon>Theropoda</taxon>
        <taxon>Coelurosauria</taxon>
        <taxon>Aves</taxon>
        <taxon>Neognathae</taxon>
        <taxon>Neoaves</taxon>
        <taxon>Columbimorphae</taxon>
        <taxon>Columbiformes</taxon>
        <taxon>Columbidae</taxon>
        <taxon>Columba</taxon>
    </lineage>
</organism>
<evidence type="ECO:0000313" key="2">
    <source>
        <dbReference type="EMBL" id="PKK17979.1"/>
    </source>
</evidence>
<dbReference type="Proteomes" id="UP000053872">
    <property type="component" value="Unassembled WGS sequence"/>
</dbReference>
<dbReference type="STRING" id="8932.A0A2I0LKM4"/>
<dbReference type="PANTHER" id="PTHR14817:SF2">
    <property type="entry name" value="COILED-COIL DOMAIN-CONTAINING PROTEIN 15"/>
    <property type="match status" value="1"/>
</dbReference>
<protein>
    <submittedName>
        <fullName evidence="2">Coiled-coil domain containing 15</fullName>
    </submittedName>
</protein>
<sequence length="415" mass="47273">MGQFGVRRAPKTAGLGQKYDGRRVRASFQLRCQLVPVPGDTGQDARSRVPPRHSDLPESESALEVQEELEEHFRARAAELSRFQHNVRRRLRRKQQQKFHRAEPGLSRSCTAPTGHAERNEQQSAQPSESVWQVRHKLASRKTTSTPELPGGVWRREDPGSRQAAAAPVEEPSADLPIVGHHDLPAEPLAPQDDDFYIKIEFKKDLCSPESPQRLRPRSRAPPVLWAGADQEETKKQRQNEFLRSRRLFMDLERQQVKEQQRQQRIARIKGTKETQRRAAERRMREAAEQRDPSPGEQGACETLAQLNLEERRARKVKEKQRNKEHKRYVEALRAQTREKIQLHNIHLPPLCSCGADFWDSHPDTCANNCVFYKNHQAYGRALRSVASSCAADTTGPSARLPALAALCARPGPRL</sequence>
<proteinExistence type="predicted"/>
<feature type="region of interest" description="Disordered" evidence="1">
    <location>
        <begin position="1"/>
        <end position="20"/>
    </location>
</feature>
<keyword evidence="3" id="KW-1185">Reference proteome</keyword>
<name>A0A2I0LKM4_COLLI</name>
<accession>A0A2I0LKM4</accession>
<evidence type="ECO:0000313" key="3">
    <source>
        <dbReference type="Proteomes" id="UP000053872"/>
    </source>
</evidence>
<feature type="region of interest" description="Disordered" evidence="1">
    <location>
        <begin position="36"/>
        <end position="62"/>
    </location>
</feature>
<dbReference type="GO" id="GO:0005813">
    <property type="term" value="C:centrosome"/>
    <property type="evidence" value="ECO:0007669"/>
    <property type="project" value="TreeGrafter"/>
</dbReference>
<feature type="region of interest" description="Disordered" evidence="1">
    <location>
        <begin position="90"/>
        <end position="170"/>
    </location>
</feature>
<feature type="compositionally biased region" description="Polar residues" evidence="1">
    <location>
        <begin position="122"/>
        <end position="131"/>
    </location>
</feature>
<dbReference type="InterPro" id="IPR037693">
    <property type="entry name" value="CCDC15"/>
</dbReference>
<reference evidence="2 3" key="1">
    <citation type="journal article" date="2013" name="Science">
        <title>Genomic diversity and evolution of the head crest in the rock pigeon.</title>
        <authorList>
            <person name="Shapiro M.D."/>
            <person name="Kronenberg Z."/>
            <person name="Li C."/>
            <person name="Domyan E.T."/>
            <person name="Pan H."/>
            <person name="Campbell M."/>
            <person name="Tan H."/>
            <person name="Huff C.D."/>
            <person name="Hu H."/>
            <person name="Vickrey A.I."/>
            <person name="Nielsen S.C."/>
            <person name="Stringham S.A."/>
            <person name="Hu H."/>
            <person name="Willerslev E."/>
            <person name="Gilbert M.T."/>
            <person name="Yandell M."/>
            <person name="Zhang G."/>
            <person name="Wang J."/>
        </authorList>
    </citation>
    <scope>NUCLEOTIDE SEQUENCE [LARGE SCALE GENOMIC DNA]</scope>
    <source>
        <tissue evidence="2">Blood</tissue>
    </source>
</reference>
<dbReference type="AlphaFoldDB" id="A0A2I0LKM4"/>
<gene>
    <name evidence="2" type="primary">CCDC15</name>
    <name evidence="2" type="ORF">A306_00014520</name>
</gene>
<feature type="compositionally biased region" description="Basic and acidic residues" evidence="1">
    <location>
        <begin position="271"/>
        <end position="294"/>
    </location>
</feature>
<dbReference type="InParanoid" id="A0A2I0LKM4"/>
<feature type="compositionally biased region" description="Basic residues" evidence="1">
    <location>
        <begin position="90"/>
        <end position="99"/>
    </location>
</feature>
<feature type="compositionally biased region" description="Basic and acidic residues" evidence="1">
    <location>
        <begin position="43"/>
        <end position="56"/>
    </location>
</feature>
<evidence type="ECO:0000256" key="1">
    <source>
        <dbReference type="SAM" id="MobiDB-lite"/>
    </source>
</evidence>
<comment type="caution">
    <text evidence="2">The sequence shown here is derived from an EMBL/GenBank/DDBJ whole genome shotgun (WGS) entry which is preliminary data.</text>
</comment>
<feature type="region of interest" description="Disordered" evidence="1">
    <location>
        <begin position="261"/>
        <end position="299"/>
    </location>
</feature>